<feature type="compositionally biased region" description="Basic and acidic residues" evidence="1">
    <location>
        <begin position="376"/>
        <end position="390"/>
    </location>
</feature>
<dbReference type="Pfam" id="PF13481">
    <property type="entry name" value="AAA_25"/>
    <property type="match status" value="1"/>
</dbReference>
<reference evidence="2 3" key="1">
    <citation type="submission" date="2019-07" db="EMBL/GenBank/DDBJ databases">
        <title>Complete Genome Sequence and Methylome Analysis of Nocardia otitidis-caviarum NEB252.</title>
        <authorList>
            <person name="Fomenkov A."/>
            <person name="Anton B.P."/>
            <person name="Vincze T."/>
            <person name="Roberts R.J."/>
        </authorList>
    </citation>
    <scope>NUCLEOTIDE SEQUENCE [LARGE SCALE GENOMIC DNA]</scope>
    <source>
        <strain evidence="2 3">NEB252</strain>
    </source>
</reference>
<dbReference type="Proteomes" id="UP000317039">
    <property type="component" value="Chromosome"/>
</dbReference>
<gene>
    <name evidence="2" type="ORF">FOH10_30415</name>
</gene>
<dbReference type="SUPFAM" id="SSF52540">
    <property type="entry name" value="P-loop containing nucleoside triphosphate hydrolases"/>
    <property type="match status" value="1"/>
</dbReference>
<dbReference type="KEGG" id="nod:FOH10_30415"/>
<organism evidence="2 3">
    <name type="scientific">Nocardia otitidiscaviarum</name>
    <dbReference type="NCBI Taxonomy" id="1823"/>
    <lineage>
        <taxon>Bacteria</taxon>
        <taxon>Bacillati</taxon>
        <taxon>Actinomycetota</taxon>
        <taxon>Actinomycetes</taxon>
        <taxon>Mycobacteriales</taxon>
        <taxon>Nocardiaceae</taxon>
        <taxon>Nocardia</taxon>
    </lineage>
</organism>
<name>A0A516NU72_9NOCA</name>
<evidence type="ECO:0000256" key="1">
    <source>
        <dbReference type="SAM" id="MobiDB-lite"/>
    </source>
</evidence>
<dbReference type="EMBL" id="CP041695">
    <property type="protein sequence ID" value="QDP82404.1"/>
    <property type="molecule type" value="Genomic_DNA"/>
</dbReference>
<feature type="region of interest" description="Disordered" evidence="1">
    <location>
        <begin position="1"/>
        <end position="83"/>
    </location>
</feature>
<sequence>MSVDYSYVMRGVNSAGDRSQDPSEGSGPRSAAPRVGDQGPRASTRVDQGKPVLSTVRDGAVVPDHSEPIGPRGPGPVSDHEDHAHTVNYGQYYDVAAMLAGTLPEPPRPNYGTRTDGRALFYAGEVNTLFGDPESGKTWVALSAAREILGEHGDGRVLVVDMDHNGPVATVSRLLALGASTVALGNRERFLYVEPDSRLHLSAIVADMVVWSPNVVVVDSLGELLPLFGSSSNSADEYTHVNSAVLKPLSKTGAAVLVIDHLAKGDASRKLGQSGTTAKRRAIGGVALRVTVQHAFAPGSGGSAWLTVNKDRHGGVRQHCPPGREPVAGRFELKPSSIQGLLEPIIHEPQSADRAPSFTIGGEPLDSLAADVAELDKLDPPPQSKRDVQDRMSWGGTRASRALGAWRQAQG</sequence>
<dbReference type="InterPro" id="IPR027417">
    <property type="entry name" value="P-loop_NTPase"/>
</dbReference>
<protein>
    <submittedName>
        <fullName evidence="2">AAA family ATPase</fullName>
    </submittedName>
</protein>
<dbReference type="Gene3D" id="3.40.50.300">
    <property type="entry name" value="P-loop containing nucleotide triphosphate hydrolases"/>
    <property type="match status" value="1"/>
</dbReference>
<feature type="region of interest" description="Disordered" evidence="1">
    <location>
        <begin position="376"/>
        <end position="411"/>
    </location>
</feature>
<evidence type="ECO:0000313" key="3">
    <source>
        <dbReference type="Proteomes" id="UP000317039"/>
    </source>
</evidence>
<evidence type="ECO:0000313" key="2">
    <source>
        <dbReference type="EMBL" id="QDP82404.1"/>
    </source>
</evidence>
<accession>A0A516NU72</accession>
<dbReference type="AlphaFoldDB" id="A0A516NU72"/>
<proteinExistence type="predicted"/>